<protein>
    <recommendedName>
        <fullName evidence="4">Transcription factor CBF/NF-Y/archaeal histone domain-containing protein</fullName>
    </recommendedName>
</protein>
<proteinExistence type="predicted"/>
<feature type="compositionally biased region" description="Acidic residues" evidence="3">
    <location>
        <begin position="75"/>
        <end position="84"/>
    </location>
</feature>
<keyword evidence="2" id="KW-0539">Nucleus</keyword>
<evidence type="ECO:0000256" key="1">
    <source>
        <dbReference type="ARBA" id="ARBA00004123"/>
    </source>
</evidence>
<accession>A0A9P6B5B3</accession>
<organism evidence="5 6">
    <name type="scientific">Hydnum rufescens UP504</name>
    <dbReference type="NCBI Taxonomy" id="1448309"/>
    <lineage>
        <taxon>Eukaryota</taxon>
        <taxon>Fungi</taxon>
        <taxon>Dikarya</taxon>
        <taxon>Basidiomycota</taxon>
        <taxon>Agaricomycotina</taxon>
        <taxon>Agaricomycetes</taxon>
        <taxon>Cantharellales</taxon>
        <taxon>Hydnaceae</taxon>
        <taxon>Hydnum</taxon>
    </lineage>
</organism>
<dbReference type="GO" id="GO:0046982">
    <property type="term" value="F:protein heterodimerization activity"/>
    <property type="evidence" value="ECO:0007669"/>
    <property type="project" value="InterPro"/>
</dbReference>
<dbReference type="Gene3D" id="1.10.20.10">
    <property type="entry name" value="Histone, subunit A"/>
    <property type="match status" value="1"/>
</dbReference>
<dbReference type="SUPFAM" id="SSF47113">
    <property type="entry name" value="Histone-fold"/>
    <property type="match status" value="1"/>
</dbReference>
<comment type="subcellular location">
    <subcellularLocation>
        <location evidence="1">Nucleus</location>
    </subcellularLocation>
</comment>
<feature type="compositionally biased region" description="Basic and acidic residues" evidence="3">
    <location>
        <begin position="289"/>
        <end position="299"/>
    </location>
</feature>
<sequence>MYISTPNSPRNGHEREESLGNFSRHPNGDSDGDDERVRGTKNLDSAFPALTRSEREPMDETAPITVEPSQTYDDVPVEDDIPEEGSEHDGENAAASAPRKPKPKPPTERPPGASLLPMSRVQKIMKADKELAGTAKEAVFLISVATEEFIKRLALEGHRQSLREGRAVVMLKDLANAVRRADELLFLQEIIPHAIPASDALAKRQAKAQGDPGIIKEQGPSKGHSRGEKSRARARGEPWVLVASASNGGVRESSFAVDPEALARHYHPTYYGDEPANPSPQRVPPPPPPRRDPDSMDTS</sequence>
<dbReference type="GO" id="GO:0006261">
    <property type="term" value="P:DNA-templated DNA replication"/>
    <property type="evidence" value="ECO:0007669"/>
    <property type="project" value="TreeGrafter"/>
</dbReference>
<gene>
    <name evidence="5" type="ORF">BS47DRAFT_1483419</name>
</gene>
<evidence type="ECO:0000313" key="5">
    <source>
        <dbReference type="EMBL" id="KAF9517215.1"/>
    </source>
</evidence>
<evidence type="ECO:0000256" key="3">
    <source>
        <dbReference type="SAM" id="MobiDB-lite"/>
    </source>
</evidence>
<dbReference type="GO" id="GO:0008623">
    <property type="term" value="C:CHRAC"/>
    <property type="evidence" value="ECO:0007669"/>
    <property type="project" value="TreeGrafter"/>
</dbReference>
<dbReference type="PANTHER" id="PTHR10252">
    <property type="entry name" value="HISTONE-LIKE TRANSCRIPTION FACTOR CCAAT-RELATED"/>
    <property type="match status" value="1"/>
</dbReference>
<dbReference type="InterPro" id="IPR050568">
    <property type="entry name" value="Transcr_DNA_Rep_Reg"/>
</dbReference>
<dbReference type="PANTHER" id="PTHR10252:SF54">
    <property type="entry name" value="CHROMATIN ACCESSIBILITY COMPLEX PROTEIN 1"/>
    <property type="match status" value="1"/>
</dbReference>
<name>A0A9P6B5B3_9AGAM</name>
<feature type="compositionally biased region" description="Polar residues" evidence="3">
    <location>
        <begin position="1"/>
        <end position="10"/>
    </location>
</feature>
<evidence type="ECO:0000256" key="2">
    <source>
        <dbReference type="ARBA" id="ARBA00023242"/>
    </source>
</evidence>
<reference evidence="5" key="1">
    <citation type="journal article" date="2020" name="Nat. Commun.">
        <title>Large-scale genome sequencing of mycorrhizal fungi provides insights into the early evolution of symbiotic traits.</title>
        <authorList>
            <person name="Miyauchi S."/>
            <person name="Kiss E."/>
            <person name="Kuo A."/>
            <person name="Drula E."/>
            <person name="Kohler A."/>
            <person name="Sanchez-Garcia M."/>
            <person name="Morin E."/>
            <person name="Andreopoulos B."/>
            <person name="Barry K.W."/>
            <person name="Bonito G."/>
            <person name="Buee M."/>
            <person name="Carver A."/>
            <person name="Chen C."/>
            <person name="Cichocki N."/>
            <person name="Clum A."/>
            <person name="Culley D."/>
            <person name="Crous P.W."/>
            <person name="Fauchery L."/>
            <person name="Girlanda M."/>
            <person name="Hayes R.D."/>
            <person name="Keri Z."/>
            <person name="LaButti K."/>
            <person name="Lipzen A."/>
            <person name="Lombard V."/>
            <person name="Magnuson J."/>
            <person name="Maillard F."/>
            <person name="Murat C."/>
            <person name="Nolan M."/>
            <person name="Ohm R.A."/>
            <person name="Pangilinan J."/>
            <person name="Pereira M.F."/>
            <person name="Perotto S."/>
            <person name="Peter M."/>
            <person name="Pfister S."/>
            <person name="Riley R."/>
            <person name="Sitrit Y."/>
            <person name="Stielow J.B."/>
            <person name="Szollosi G."/>
            <person name="Zifcakova L."/>
            <person name="Stursova M."/>
            <person name="Spatafora J.W."/>
            <person name="Tedersoo L."/>
            <person name="Vaario L.M."/>
            <person name="Yamada A."/>
            <person name="Yan M."/>
            <person name="Wang P."/>
            <person name="Xu J."/>
            <person name="Bruns T."/>
            <person name="Baldrian P."/>
            <person name="Vilgalys R."/>
            <person name="Dunand C."/>
            <person name="Henrissat B."/>
            <person name="Grigoriev I.V."/>
            <person name="Hibbett D."/>
            <person name="Nagy L.G."/>
            <person name="Martin F.M."/>
        </authorList>
    </citation>
    <scope>NUCLEOTIDE SEQUENCE</scope>
    <source>
        <strain evidence="5">UP504</strain>
    </source>
</reference>
<dbReference type="OrthoDB" id="636685at2759"/>
<feature type="compositionally biased region" description="Basic and acidic residues" evidence="3">
    <location>
        <begin position="225"/>
        <end position="236"/>
    </location>
</feature>
<dbReference type="CDD" id="cd23645">
    <property type="entry name" value="HFD_Dpb3-like"/>
    <property type="match status" value="1"/>
</dbReference>
<dbReference type="Proteomes" id="UP000886523">
    <property type="component" value="Unassembled WGS sequence"/>
</dbReference>
<dbReference type="AlphaFoldDB" id="A0A9P6B5B3"/>
<dbReference type="InterPro" id="IPR003958">
    <property type="entry name" value="CBFA_NFYB_domain"/>
</dbReference>
<feature type="region of interest" description="Disordered" evidence="3">
    <location>
        <begin position="202"/>
        <end position="236"/>
    </location>
</feature>
<feature type="domain" description="Transcription factor CBF/NF-Y/archaeal histone" evidence="4">
    <location>
        <begin position="116"/>
        <end position="178"/>
    </location>
</feature>
<evidence type="ECO:0000313" key="6">
    <source>
        <dbReference type="Proteomes" id="UP000886523"/>
    </source>
</evidence>
<dbReference type="EMBL" id="MU128933">
    <property type="protein sequence ID" value="KAF9517215.1"/>
    <property type="molecule type" value="Genomic_DNA"/>
</dbReference>
<feature type="region of interest" description="Disordered" evidence="3">
    <location>
        <begin position="1"/>
        <end position="115"/>
    </location>
</feature>
<keyword evidence="6" id="KW-1185">Reference proteome</keyword>
<feature type="compositionally biased region" description="Pro residues" evidence="3">
    <location>
        <begin position="277"/>
        <end position="288"/>
    </location>
</feature>
<evidence type="ECO:0000259" key="4">
    <source>
        <dbReference type="Pfam" id="PF00808"/>
    </source>
</evidence>
<comment type="caution">
    <text evidence="5">The sequence shown here is derived from an EMBL/GenBank/DDBJ whole genome shotgun (WGS) entry which is preliminary data.</text>
</comment>
<dbReference type="InterPro" id="IPR009072">
    <property type="entry name" value="Histone-fold"/>
</dbReference>
<feature type="region of interest" description="Disordered" evidence="3">
    <location>
        <begin position="266"/>
        <end position="299"/>
    </location>
</feature>
<dbReference type="Pfam" id="PF00808">
    <property type="entry name" value="CBFD_NFYB_HMF"/>
    <property type="match status" value="1"/>
</dbReference>